<keyword evidence="5" id="KW-0547">Nucleotide-binding</keyword>
<evidence type="ECO:0000259" key="10">
    <source>
        <dbReference type="Pfam" id="PF04262"/>
    </source>
</evidence>
<evidence type="ECO:0000256" key="4">
    <source>
        <dbReference type="ARBA" id="ARBA00022684"/>
    </source>
</evidence>
<dbReference type="GO" id="GO:0046872">
    <property type="term" value="F:metal ion binding"/>
    <property type="evidence" value="ECO:0007669"/>
    <property type="project" value="TreeGrafter"/>
</dbReference>
<dbReference type="PATRIC" id="fig|1291734.4.peg.780"/>
<reference evidence="11 12" key="1">
    <citation type="journal article" date="2015" name="Genome Announc.">
        <title>Expanding the biotechnology potential of lactobacilli through comparative genomics of 213 strains and associated genera.</title>
        <authorList>
            <person name="Sun Z."/>
            <person name="Harris H.M."/>
            <person name="McCann A."/>
            <person name="Guo C."/>
            <person name="Argimon S."/>
            <person name="Zhang W."/>
            <person name="Yang X."/>
            <person name="Jeffery I.B."/>
            <person name="Cooney J.C."/>
            <person name="Kagawa T.F."/>
            <person name="Liu W."/>
            <person name="Song Y."/>
            <person name="Salvetti E."/>
            <person name="Wrobel A."/>
            <person name="Rasinkangas P."/>
            <person name="Parkhill J."/>
            <person name="Rea M.C."/>
            <person name="O'Sullivan O."/>
            <person name="Ritari J."/>
            <person name="Douillard F.P."/>
            <person name="Paul Ross R."/>
            <person name="Yang R."/>
            <person name="Briner A.E."/>
            <person name="Felis G.E."/>
            <person name="de Vos W.M."/>
            <person name="Barrangou R."/>
            <person name="Klaenhammer T.R."/>
            <person name="Caufield P.W."/>
            <person name="Cui Y."/>
            <person name="Zhang H."/>
            <person name="O'Toole P.W."/>
        </authorList>
    </citation>
    <scope>NUCLEOTIDE SEQUENCE [LARGE SCALE GENOMIC DNA]</scope>
    <source>
        <strain evidence="11 12">JCM 17158</strain>
    </source>
</reference>
<dbReference type="PANTHER" id="PTHR38761">
    <property type="entry name" value="GLUTAMATE--CYSTEINE LIGASE"/>
    <property type="match status" value="1"/>
</dbReference>
<dbReference type="GO" id="GO:0006750">
    <property type="term" value="P:glutathione biosynthetic process"/>
    <property type="evidence" value="ECO:0007669"/>
    <property type="project" value="UniProtKB-UniPathway"/>
</dbReference>
<comment type="catalytic activity">
    <reaction evidence="7 9">
        <text>L-cysteine + L-glutamate + ATP = gamma-L-glutamyl-L-cysteine + ADP + phosphate + H(+)</text>
        <dbReference type="Rhea" id="RHEA:13285"/>
        <dbReference type="ChEBI" id="CHEBI:15378"/>
        <dbReference type="ChEBI" id="CHEBI:29985"/>
        <dbReference type="ChEBI" id="CHEBI:30616"/>
        <dbReference type="ChEBI" id="CHEBI:35235"/>
        <dbReference type="ChEBI" id="CHEBI:43474"/>
        <dbReference type="ChEBI" id="CHEBI:58173"/>
        <dbReference type="ChEBI" id="CHEBI:456216"/>
        <dbReference type="EC" id="6.3.2.2"/>
    </reaction>
</comment>
<dbReference type="OrthoDB" id="9803907at2"/>
<dbReference type="Proteomes" id="UP000051804">
    <property type="component" value="Unassembled WGS sequence"/>
</dbReference>
<gene>
    <name evidence="11" type="ORF">FD02_GL000754</name>
</gene>
<dbReference type="GO" id="GO:0005829">
    <property type="term" value="C:cytosol"/>
    <property type="evidence" value="ECO:0007669"/>
    <property type="project" value="TreeGrafter"/>
</dbReference>
<evidence type="ECO:0000256" key="8">
    <source>
        <dbReference type="RuleBase" id="RU003544"/>
    </source>
</evidence>
<evidence type="ECO:0000256" key="9">
    <source>
        <dbReference type="RuleBase" id="RU004391"/>
    </source>
</evidence>
<dbReference type="InterPro" id="IPR007370">
    <property type="entry name" value="Glu_cys_ligase"/>
</dbReference>
<dbReference type="InterPro" id="IPR014746">
    <property type="entry name" value="Gln_synth/guanido_kin_cat_dom"/>
</dbReference>
<evidence type="ECO:0000256" key="6">
    <source>
        <dbReference type="ARBA" id="ARBA00022840"/>
    </source>
</evidence>
<evidence type="ECO:0000256" key="2">
    <source>
        <dbReference type="ARBA" id="ARBA00012220"/>
    </source>
</evidence>
<comment type="similarity">
    <text evidence="8">Belongs to the glutamate--cysteine ligase type 1 family.</text>
</comment>
<feature type="domain" description="Glutamate--cysteine ligase" evidence="10">
    <location>
        <begin position="17"/>
        <end position="205"/>
    </location>
</feature>
<dbReference type="PANTHER" id="PTHR38761:SF1">
    <property type="entry name" value="GLUTAMATE--CYSTEINE LIGASE"/>
    <property type="match status" value="1"/>
</dbReference>
<dbReference type="EMBL" id="AZDJ01000001">
    <property type="protein sequence ID" value="KRK74159.1"/>
    <property type="molecule type" value="Genomic_DNA"/>
</dbReference>
<protein>
    <recommendedName>
        <fullName evidence="2 9">Glutamate--cysteine ligase</fullName>
        <ecNumber evidence="2 9">6.3.2.2</ecNumber>
    </recommendedName>
</protein>
<dbReference type="AlphaFoldDB" id="A0A0R1JS94"/>
<feature type="domain" description="Glutamate--cysteine ligase" evidence="10">
    <location>
        <begin position="239"/>
        <end position="310"/>
    </location>
</feature>
<keyword evidence="12" id="KW-1185">Reference proteome</keyword>
<name>A0A0R1JS94_9LACO</name>
<evidence type="ECO:0000256" key="7">
    <source>
        <dbReference type="ARBA" id="ARBA00048819"/>
    </source>
</evidence>
<dbReference type="EC" id="6.3.2.2" evidence="2 9"/>
<dbReference type="UniPathway" id="UPA00142">
    <property type="reaction ID" value="UER00209"/>
</dbReference>
<keyword evidence="3 8" id="KW-0436">Ligase</keyword>
<dbReference type="Gene3D" id="3.30.590.20">
    <property type="match status" value="1"/>
</dbReference>
<comment type="pathway">
    <text evidence="1 9">Sulfur metabolism; glutathione biosynthesis; glutathione from L-cysteine and L-glutamate: step 1/2.</text>
</comment>
<dbReference type="Pfam" id="PF04262">
    <property type="entry name" value="Glu_cys_ligase"/>
    <property type="match status" value="2"/>
</dbReference>
<evidence type="ECO:0000313" key="12">
    <source>
        <dbReference type="Proteomes" id="UP000051804"/>
    </source>
</evidence>
<dbReference type="GO" id="GO:0004357">
    <property type="term" value="F:glutamate-cysteine ligase activity"/>
    <property type="evidence" value="ECO:0007669"/>
    <property type="project" value="UniProtKB-EC"/>
</dbReference>
<sequence>MQAKGVSVMKEPCSTTPTVDQVILGIEVEKLRVDRQGAVSQQPYPTDLTPAVRDYVDREYFEAQVEFTLPPTADVVANLATGTQIIGEVARQLAPAEWLWPYSCPPPLAAPPTLAQISRVPEATYPYRRTLSGWYDMRRLMNNGVHINVSFAASAVAKLVAQSPLSDANALYMHVAQQFMRYQWVFVYLFGATPASFAGYAPGADLPVPVRSVRSGQAGFPTSITGDYRSLEHYVSRLESALASGELLRASQYYEPVRLKGLRGKAPQQLRAGISHLELRAFDLNPTTSTGVTADQLRLIQVMAMYFAQQPPLAADQVATVLAQSRRQSEQVAHEDPRTPSCCAAAGRRLLTHLEAYAERQGLPLAYQKSLQSFLQEFQDPRRTLVYRVWTQQLQPALTVQA</sequence>
<evidence type="ECO:0000256" key="3">
    <source>
        <dbReference type="ARBA" id="ARBA00022598"/>
    </source>
</evidence>
<dbReference type="InterPro" id="IPR006334">
    <property type="entry name" value="Glut_cys_ligase"/>
</dbReference>
<evidence type="ECO:0000313" key="11">
    <source>
        <dbReference type="EMBL" id="KRK74159.1"/>
    </source>
</evidence>
<comment type="caution">
    <text evidence="11">The sequence shown here is derived from an EMBL/GenBank/DDBJ whole genome shotgun (WGS) entry which is preliminary data.</text>
</comment>
<evidence type="ECO:0000256" key="5">
    <source>
        <dbReference type="ARBA" id="ARBA00022741"/>
    </source>
</evidence>
<keyword evidence="6" id="KW-0067">ATP-binding</keyword>
<dbReference type="GO" id="GO:0005524">
    <property type="term" value="F:ATP binding"/>
    <property type="evidence" value="ECO:0007669"/>
    <property type="project" value="UniProtKB-KW"/>
</dbReference>
<dbReference type="SUPFAM" id="SSF55931">
    <property type="entry name" value="Glutamine synthetase/guanido kinase"/>
    <property type="match status" value="1"/>
</dbReference>
<proteinExistence type="inferred from homology"/>
<accession>A0A0R1JS94</accession>
<organism evidence="11 12">
    <name type="scientific">Lacticaseibacillus nasuensis JCM 17158</name>
    <dbReference type="NCBI Taxonomy" id="1291734"/>
    <lineage>
        <taxon>Bacteria</taxon>
        <taxon>Bacillati</taxon>
        <taxon>Bacillota</taxon>
        <taxon>Bacilli</taxon>
        <taxon>Lactobacillales</taxon>
        <taxon>Lactobacillaceae</taxon>
        <taxon>Lacticaseibacillus</taxon>
    </lineage>
</organism>
<evidence type="ECO:0000256" key="1">
    <source>
        <dbReference type="ARBA" id="ARBA00005006"/>
    </source>
</evidence>
<keyword evidence="4 8" id="KW-0317">Glutathione biosynthesis</keyword>
<dbReference type="STRING" id="1291734.FD02_GL000754"/>